<accession>A0ACB8ZYL1</accession>
<sequence>MEIMADQINIKSTPKTHFIKLNNIFSIFIFIFLISFSVSICSYTHNFPNFTDSNDRHYIFVICNGILCFLFMNFNSTHGSSLKQNQPVITDEFDHRPVLVSSAMEPVAAMDEQKEENEEEDNDDDGMERNGNRVYVNEDHNAVSIIEDRIEDQMAEEQFVVVEEQETGESKEAEELNKRCAEFIRNMRERMKFESSCRYGRLPST</sequence>
<dbReference type="Proteomes" id="UP001055879">
    <property type="component" value="Linkage Group LG09"/>
</dbReference>
<name>A0ACB8ZYL1_ARCLA</name>
<evidence type="ECO:0000313" key="1">
    <source>
        <dbReference type="EMBL" id="KAI3702653.1"/>
    </source>
</evidence>
<reference evidence="2" key="1">
    <citation type="journal article" date="2022" name="Mol. Ecol. Resour.">
        <title>The genomes of chicory, endive, great burdock and yacon provide insights into Asteraceae palaeo-polyploidization history and plant inulin production.</title>
        <authorList>
            <person name="Fan W."/>
            <person name="Wang S."/>
            <person name="Wang H."/>
            <person name="Wang A."/>
            <person name="Jiang F."/>
            <person name="Liu H."/>
            <person name="Zhao H."/>
            <person name="Xu D."/>
            <person name="Zhang Y."/>
        </authorList>
    </citation>
    <scope>NUCLEOTIDE SEQUENCE [LARGE SCALE GENOMIC DNA]</scope>
    <source>
        <strain evidence="2">cv. Niubang</strain>
    </source>
</reference>
<reference evidence="1 2" key="2">
    <citation type="journal article" date="2022" name="Mol. Ecol. Resour.">
        <title>The genomes of chicory, endive, great burdock and yacon provide insights into Asteraceae paleo-polyploidization history and plant inulin production.</title>
        <authorList>
            <person name="Fan W."/>
            <person name="Wang S."/>
            <person name="Wang H."/>
            <person name="Wang A."/>
            <person name="Jiang F."/>
            <person name="Liu H."/>
            <person name="Zhao H."/>
            <person name="Xu D."/>
            <person name="Zhang Y."/>
        </authorList>
    </citation>
    <scope>NUCLEOTIDE SEQUENCE [LARGE SCALE GENOMIC DNA]</scope>
    <source>
        <strain evidence="2">cv. Niubang</strain>
    </source>
</reference>
<dbReference type="EMBL" id="CM042055">
    <property type="protein sequence ID" value="KAI3702653.1"/>
    <property type="molecule type" value="Genomic_DNA"/>
</dbReference>
<gene>
    <name evidence="1" type="ORF">L6452_28401</name>
</gene>
<keyword evidence="2" id="KW-1185">Reference proteome</keyword>
<evidence type="ECO:0000313" key="2">
    <source>
        <dbReference type="Proteomes" id="UP001055879"/>
    </source>
</evidence>
<organism evidence="1 2">
    <name type="scientific">Arctium lappa</name>
    <name type="common">Greater burdock</name>
    <name type="synonym">Lappa major</name>
    <dbReference type="NCBI Taxonomy" id="4217"/>
    <lineage>
        <taxon>Eukaryota</taxon>
        <taxon>Viridiplantae</taxon>
        <taxon>Streptophyta</taxon>
        <taxon>Embryophyta</taxon>
        <taxon>Tracheophyta</taxon>
        <taxon>Spermatophyta</taxon>
        <taxon>Magnoliopsida</taxon>
        <taxon>eudicotyledons</taxon>
        <taxon>Gunneridae</taxon>
        <taxon>Pentapetalae</taxon>
        <taxon>asterids</taxon>
        <taxon>campanulids</taxon>
        <taxon>Asterales</taxon>
        <taxon>Asteraceae</taxon>
        <taxon>Carduoideae</taxon>
        <taxon>Cardueae</taxon>
        <taxon>Arctiinae</taxon>
        <taxon>Arctium</taxon>
    </lineage>
</organism>
<comment type="caution">
    <text evidence="1">The sequence shown here is derived from an EMBL/GenBank/DDBJ whole genome shotgun (WGS) entry which is preliminary data.</text>
</comment>
<proteinExistence type="predicted"/>
<protein>
    <submittedName>
        <fullName evidence="1">Uncharacterized protein</fullName>
    </submittedName>
</protein>